<reference evidence="7" key="4">
    <citation type="journal article" date="2022" name="PLoS Pathog.">
        <title>Chromosome-level genome of Schistosoma haematobium underpins genome-wide explorations of molecular variation.</title>
        <authorList>
            <person name="Stroehlein A.J."/>
            <person name="Korhonen P.K."/>
            <person name="Lee V.V."/>
            <person name="Ralph S.A."/>
            <person name="Mentink-Kane M."/>
            <person name="You H."/>
            <person name="McManus D.P."/>
            <person name="Tchuente L.T."/>
            <person name="Stothard J.R."/>
            <person name="Kaur P."/>
            <person name="Dudchenko O."/>
            <person name="Aiden E.L."/>
            <person name="Yang B."/>
            <person name="Yang H."/>
            <person name="Emery A.M."/>
            <person name="Webster B.L."/>
            <person name="Brindley P.J."/>
            <person name="Rollinson D."/>
            <person name="Chang B.C.H."/>
            <person name="Gasser R.B."/>
            <person name="Young N.D."/>
        </authorList>
    </citation>
    <scope>NUCLEOTIDE SEQUENCE</scope>
</reference>
<dbReference type="PANTHER" id="PTHR45973">
    <property type="entry name" value="PROTEIN PHOSPHATASE 1 REGULATORY SUBUNIT SDS22-RELATED"/>
    <property type="match status" value="1"/>
</dbReference>
<dbReference type="EMBL" id="AMPZ03000002">
    <property type="protein sequence ID" value="KAH9591603.1"/>
    <property type="molecule type" value="Genomic_DNA"/>
</dbReference>
<evidence type="ECO:0000259" key="6">
    <source>
        <dbReference type="SMART" id="SM00446"/>
    </source>
</evidence>
<evidence type="ECO:0000256" key="5">
    <source>
        <dbReference type="SAM" id="MobiDB-lite"/>
    </source>
</evidence>
<name>A0A922S2Y6_SCHHA</name>
<comment type="subcellular location">
    <subcellularLocation>
        <location evidence="1">Nucleus</location>
    </subcellularLocation>
</comment>
<dbReference type="Pfam" id="PF12799">
    <property type="entry name" value="LRR_4"/>
    <property type="match status" value="1"/>
</dbReference>
<reference evidence="7" key="2">
    <citation type="journal article" date="2019" name="Gigascience">
        <title>High-quality Schistosoma haematobium genome achieved by single-molecule and long-range sequencing.</title>
        <authorList>
            <person name="Stroehlein A.J."/>
            <person name="Korhonen P.K."/>
            <person name="Chong T.M."/>
            <person name="Lim Y.L."/>
            <person name="Chan K.G."/>
            <person name="Webster B."/>
            <person name="Rollinson D."/>
            <person name="Brindley P.J."/>
            <person name="Gasser R.B."/>
            <person name="Young N.D."/>
        </authorList>
    </citation>
    <scope>NUCLEOTIDE SEQUENCE</scope>
</reference>
<dbReference type="SMART" id="SM00446">
    <property type="entry name" value="LRRcap"/>
    <property type="match status" value="1"/>
</dbReference>
<organism evidence="7 8">
    <name type="scientific">Schistosoma haematobium</name>
    <name type="common">Blood fluke</name>
    <dbReference type="NCBI Taxonomy" id="6185"/>
    <lineage>
        <taxon>Eukaryota</taxon>
        <taxon>Metazoa</taxon>
        <taxon>Spiralia</taxon>
        <taxon>Lophotrochozoa</taxon>
        <taxon>Platyhelminthes</taxon>
        <taxon>Trematoda</taxon>
        <taxon>Digenea</taxon>
        <taxon>Strigeidida</taxon>
        <taxon>Schistosomatoidea</taxon>
        <taxon>Schistosomatidae</taxon>
        <taxon>Schistosoma</taxon>
    </lineage>
</organism>
<sequence>MDDQSKPQLEDGTGEQHQSDTFEIDEVDLPNVNDEEIYLEHCRIKCISKLSRFPNVRSLCLRNNLLKKLENFEPISQTLEDLDVYDNQITKGNRLTKIDGLTSLVNLEQLYLSENGITEIEGLETLSKLQILDLAYNFISQIQNMSNLENLEEFWCNDNKISDWEQLEKLSVLKKLRTLYMERNPIYFLSTDRTKHDSNYRRKILLALPNLQQLDANLTGVGI</sequence>
<dbReference type="Proteomes" id="UP000471633">
    <property type="component" value="Unassembled WGS sequence"/>
</dbReference>
<keyword evidence="3" id="KW-0677">Repeat</keyword>
<gene>
    <name evidence="7" type="primary">PPP1R7_1</name>
    <name evidence="7" type="ORF">MS3_00003823</name>
</gene>
<dbReference type="AlphaFoldDB" id="A0A922S2Y6"/>
<dbReference type="InterPro" id="IPR025875">
    <property type="entry name" value="Leu-rich_rpt_4"/>
</dbReference>
<dbReference type="SMART" id="SM00365">
    <property type="entry name" value="LRR_SD22"/>
    <property type="match status" value="5"/>
</dbReference>
<dbReference type="RefSeq" id="XP_051071774.1">
    <property type="nucleotide sequence ID" value="XM_051211685.1"/>
</dbReference>
<keyword evidence="4" id="KW-0539">Nucleus</keyword>
<comment type="caution">
    <text evidence="7">The sequence shown here is derived from an EMBL/GenBank/DDBJ whole genome shotgun (WGS) entry which is preliminary data.</text>
</comment>
<dbReference type="InterPro" id="IPR032675">
    <property type="entry name" value="LRR_dom_sf"/>
</dbReference>
<proteinExistence type="predicted"/>
<evidence type="ECO:0000256" key="2">
    <source>
        <dbReference type="ARBA" id="ARBA00022614"/>
    </source>
</evidence>
<evidence type="ECO:0000256" key="3">
    <source>
        <dbReference type="ARBA" id="ARBA00022737"/>
    </source>
</evidence>
<dbReference type="GO" id="GO:0005634">
    <property type="term" value="C:nucleus"/>
    <property type="evidence" value="ECO:0007669"/>
    <property type="project" value="UniProtKB-SubCell"/>
</dbReference>
<reference evidence="7" key="1">
    <citation type="journal article" date="2012" name="Nat. Genet.">
        <title>Whole-genome sequence of Schistosoma haematobium.</title>
        <authorList>
            <person name="Young N.D."/>
            <person name="Jex A.R."/>
            <person name="Li B."/>
            <person name="Liu S."/>
            <person name="Yang L."/>
            <person name="Xiong Z."/>
            <person name="Li Y."/>
            <person name="Cantacessi C."/>
            <person name="Hall R.S."/>
            <person name="Xu X."/>
            <person name="Chen F."/>
            <person name="Wu X."/>
            <person name="Zerlotini A."/>
            <person name="Oliveira G."/>
            <person name="Hofmann A."/>
            <person name="Zhang G."/>
            <person name="Fang X."/>
            <person name="Kang Y."/>
            <person name="Campbell B.E."/>
            <person name="Loukas A."/>
            <person name="Ranganathan S."/>
            <person name="Rollinson D."/>
            <person name="Rinaldi G."/>
            <person name="Brindley P.J."/>
            <person name="Yang H."/>
            <person name="Wang J."/>
            <person name="Wang J."/>
            <person name="Gasser R.B."/>
        </authorList>
    </citation>
    <scope>NUCLEOTIDE SEQUENCE</scope>
</reference>
<evidence type="ECO:0000256" key="1">
    <source>
        <dbReference type="ARBA" id="ARBA00004123"/>
    </source>
</evidence>
<reference evidence="7" key="3">
    <citation type="submission" date="2021-06" db="EMBL/GenBank/DDBJ databases">
        <title>Chromosome-level genome assembly for S. haematobium.</title>
        <authorList>
            <person name="Stroehlein A.J."/>
        </authorList>
    </citation>
    <scope>NUCLEOTIDE SEQUENCE</scope>
</reference>
<evidence type="ECO:0000256" key="4">
    <source>
        <dbReference type="ARBA" id="ARBA00023242"/>
    </source>
</evidence>
<dbReference type="GeneID" id="24597733"/>
<dbReference type="InterPro" id="IPR001611">
    <property type="entry name" value="Leu-rich_rpt"/>
</dbReference>
<evidence type="ECO:0000313" key="8">
    <source>
        <dbReference type="Proteomes" id="UP000471633"/>
    </source>
</evidence>
<protein>
    <submittedName>
        <fullName evidence="7">Protein phosphatase 1 regulatory subunit 7, variant 2</fullName>
    </submittedName>
</protein>
<accession>A0A922S2Y6</accession>
<keyword evidence="8" id="KW-1185">Reference proteome</keyword>
<evidence type="ECO:0000313" key="7">
    <source>
        <dbReference type="EMBL" id="KAH9591603.1"/>
    </source>
</evidence>
<feature type="region of interest" description="Disordered" evidence="5">
    <location>
        <begin position="1"/>
        <end position="24"/>
    </location>
</feature>
<feature type="domain" description="U2A'/phosphoprotein 32 family A C-terminal" evidence="6">
    <location>
        <begin position="197"/>
        <end position="215"/>
    </location>
</feature>
<keyword evidence="2" id="KW-0433">Leucine-rich repeat</keyword>
<dbReference type="SUPFAM" id="SSF52058">
    <property type="entry name" value="L domain-like"/>
    <property type="match status" value="2"/>
</dbReference>
<dbReference type="Gene3D" id="3.80.10.10">
    <property type="entry name" value="Ribonuclease Inhibitor"/>
    <property type="match status" value="2"/>
</dbReference>
<dbReference type="InterPro" id="IPR003603">
    <property type="entry name" value="U2A'_phosphoprotein32A_C"/>
</dbReference>
<dbReference type="PANTHER" id="PTHR45973:SF23">
    <property type="entry name" value="PROTEIN PHOSPHATASE 1 REGULATORY SUBUNIT 7"/>
    <property type="match status" value="1"/>
</dbReference>
<dbReference type="CTD" id="24597733"/>
<dbReference type="PROSITE" id="PS51450">
    <property type="entry name" value="LRR"/>
    <property type="match status" value="3"/>
</dbReference>
<dbReference type="InterPro" id="IPR050576">
    <property type="entry name" value="Cilia_flagella_integrity"/>
</dbReference>